<name>A0ACC3S4N9_9PEZI</name>
<dbReference type="Proteomes" id="UP001320706">
    <property type="component" value="Unassembled WGS sequence"/>
</dbReference>
<keyword evidence="2" id="KW-1185">Reference proteome</keyword>
<evidence type="ECO:0000313" key="2">
    <source>
        <dbReference type="Proteomes" id="UP001320706"/>
    </source>
</evidence>
<reference evidence="1" key="1">
    <citation type="submission" date="2024-02" db="EMBL/GenBank/DDBJ databases">
        <title>Metagenome Assembled Genome of Zalaria obscura JY119.</title>
        <authorList>
            <person name="Vighnesh L."/>
            <person name="Jagadeeshwari U."/>
            <person name="Venkata Ramana C."/>
            <person name="Sasikala C."/>
        </authorList>
    </citation>
    <scope>NUCLEOTIDE SEQUENCE</scope>
    <source>
        <strain evidence="1">JY119</strain>
    </source>
</reference>
<accession>A0ACC3S4N9</accession>
<proteinExistence type="predicted"/>
<sequence>MADKYILKVTAGPTYEEKDQRPVHVNSEQPIQINSPHLDASLTVRVQNFRGLPQGSPSTSPYFQSPPHQHDLYSLAFSFVPKQDLKGSDVVFGNDFDHPIRDKLPPGFDQAFKIVKWFIDPGLYGDVYADEPYLLGPLLSSINTFRIGAKGGDLEKQEEGVVIFEEGAEDGGIEQREKSGMPKDAGQRKKYFLTEAKLKDFTFEKGRKYSCDFFNPYLDFNDFALKLPGFSLIPGITLPIISYWDGQPLRSHSLRYVLKNRATNEPLFVAIFTLIPKNQADAADQQLKAQGDDSTAKAQTVKEAQNDADLD</sequence>
<organism evidence="1 2">
    <name type="scientific">Zalaria obscura</name>
    <dbReference type="NCBI Taxonomy" id="2024903"/>
    <lineage>
        <taxon>Eukaryota</taxon>
        <taxon>Fungi</taxon>
        <taxon>Dikarya</taxon>
        <taxon>Ascomycota</taxon>
        <taxon>Pezizomycotina</taxon>
        <taxon>Dothideomycetes</taxon>
        <taxon>Dothideomycetidae</taxon>
        <taxon>Dothideales</taxon>
        <taxon>Zalariaceae</taxon>
        <taxon>Zalaria</taxon>
    </lineage>
</organism>
<dbReference type="EMBL" id="JAMKPW020000042">
    <property type="protein sequence ID" value="KAK8195862.1"/>
    <property type="molecule type" value="Genomic_DNA"/>
</dbReference>
<comment type="caution">
    <text evidence="1">The sequence shown here is derived from an EMBL/GenBank/DDBJ whole genome shotgun (WGS) entry which is preliminary data.</text>
</comment>
<gene>
    <name evidence="1" type="ORF">M8818_007013</name>
</gene>
<protein>
    <submittedName>
        <fullName evidence="1">Uncharacterized protein</fullName>
    </submittedName>
</protein>
<evidence type="ECO:0000313" key="1">
    <source>
        <dbReference type="EMBL" id="KAK8195862.1"/>
    </source>
</evidence>